<reference evidence="1 2" key="1">
    <citation type="journal article" date="2011" name="J. Exp. Med.">
        <title>A live-attenuated chlamydial vaccine protects against trachoma in nonhuman primates.</title>
        <authorList>
            <person name="Kari L."/>
            <person name="Whitmire W.M."/>
            <person name="Olivares-Zavaleta N."/>
            <person name="Goheen M.M."/>
            <person name="Taylor L.D."/>
            <person name="Carlson J.H."/>
            <person name="Sturdevant G.L."/>
            <person name="Lu C."/>
            <person name="Bakios L.E."/>
            <person name="Randall L.B."/>
            <person name="Parnell M.J."/>
            <person name="Zhong G."/>
            <person name="Caldwell H.D."/>
        </authorList>
    </citation>
    <scope>NUCLEOTIDE SEQUENCE [LARGE SCALE GENOMIC DNA]</scope>
    <source>
        <strain evidence="1 2">A2497</strain>
    </source>
</reference>
<proteinExistence type="predicted"/>
<sequence>MFINTPLMGKGKKAKKIMLTEQSPRALLLCLLFTNEDY</sequence>
<dbReference type="AlphaFoldDB" id="G4NM70"/>
<dbReference type="PATRIC" id="fig|580047.4.peg.108"/>
<accession>G4NM70</accession>
<dbReference type="EMBL" id="CP002401">
    <property type="protein sequence ID" value="AEP34910.1"/>
    <property type="molecule type" value="Genomic_DNA"/>
</dbReference>
<name>G4NM70_CHLT4</name>
<gene>
    <name evidence="1" type="ordered locus">CTO_0519</name>
</gene>
<dbReference type="KEGG" id="cra:CTO_0519"/>
<evidence type="ECO:0000313" key="1">
    <source>
        <dbReference type="EMBL" id="AEP34910.1"/>
    </source>
</evidence>
<protein>
    <submittedName>
        <fullName evidence="1">Uncharacterized protein</fullName>
    </submittedName>
</protein>
<organism evidence="1 2">
    <name type="scientific">Chlamydia trachomatis serovar A (strain A2497)</name>
    <dbReference type="NCBI Taxonomy" id="580047"/>
    <lineage>
        <taxon>Bacteria</taxon>
        <taxon>Pseudomonadati</taxon>
        <taxon>Chlamydiota</taxon>
        <taxon>Chlamydiia</taxon>
        <taxon>Chlamydiales</taxon>
        <taxon>Chlamydiaceae</taxon>
        <taxon>Chlamydia/Chlamydophila group</taxon>
        <taxon>Chlamydia</taxon>
    </lineage>
</organism>
<evidence type="ECO:0000313" key="2">
    <source>
        <dbReference type="Proteomes" id="UP000009287"/>
    </source>
</evidence>
<dbReference type="Proteomes" id="UP000009287">
    <property type="component" value="Chromosome"/>
</dbReference>